<dbReference type="PROSITE" id="PS01328">
    <property type="entry name" value="4HBCOA_THIOESTERASE"/>
    <property type="match status" value="1"/>
</dbReference>
<evidence type="ECO:0000313" key="3">
    <source>
        <dbReference type="EMBL" id="CAI8977220.1"/>
    </source>
</evidence>
<dbReference type="SUPFAM" id="SSF54637">
    <property type="entry name" value="Thioesterase/thiol ester dehydrase-isomerase"/>
    <property type="match status" value="1"/>
</dbReference>
<evidence type="ECO:0000313" key="4">
    <source>
        <dbReference type="Proteomes" id="UP001162030"/>
    </source>
</evidence>
<comment type="similarity">
    <text evidence="1">Belongs to the 4-hydroxybenzoyl-CoA thioesterase family.</text>
</comment>
<dbReference type="Pfam" id="PF13279">
    <property type="entry name" value="4HBT_2"/>
    <property type="match status" value="1"/>
</dbReference>
<dbReference type="RefSeq" id="WP_026608836.1">
    <property type="nucleotide sequence ID" value="NZ_OX458333.1"/>
</dbReference>
<name>A0ABN8XAP5_9GAMM</name>
<dbReference type="NCBIfam" id="TIGR00051">
    <property type="entry name" value="YbgC/FadM family acyl-CoA thioesterase"/>
    <property type="match status" value="1"/>
</dbReference>
<keyword evidence="2" id="KW-0378">Hydrolase</keyword>
<dbReference type="InterPro" id="IPR006684">
    <property type="entry name" value="YbgC/YbaW"/>
</dbReference>
<dbReference type="CDD" id="cd00586">
    <property type="entry name" value="4HBT"/>
    <property type="match status" value="1"/>
</dbReference>
<dbReference type="PIRSF" id="PIRSF003230">
    <property type="entry name" value="YbgC"/>
    <property type="match status" value="1"/>
</dbReference>
<keyword evidence="4" id="KW-1185">Reference proteome</keyword>
<dbReference type="PANTHER" id="PTHR31793">
    <property type="entry name" value="4-HYDROXYBENZOYL-COA THIOESTERASE FAMILY MEMBER"/>
    <property type="match status" value="1"/>
</dbReference>
<dbReference type="InterPro" id="IPR014166">
    <property type="entry name" value="Tol-Pal_acyl-CoA_thioesterase"/>
</dbReference>
<dbReference type="Proteomes" id="UP001162030">
    <property type="component" value="Chromosome"/>
</dbReference>
<organism evidence="3 4">
    <name type="scientific">Methylocaldum szegediense</name>
    <dbReference type="NCBI Taxonomy" id="73780"/>
    <lineage>
        <taxon>Bacteria</taxon>
        <taxon>Pseudomonadati</taxon>
        <taxon>Pseudomonadota</taxon>
        <taxon>Gammaproteobacteria</taxon>
        <taxon>Methylococcales</taxon>
        <taxon>Methylococcaceae</taxon>
        <taxon>Methylocaldum</taxon>
    </lineage>
</organism>
<sequence>MGDISEQTGFRWPVRVYYEDTDAGGVVYHASYLRFFERARTEFLRSLGFEQDELRTRHGILFAVRSMHIDYVKAARFNELLWVSAEVEQLKSASFMFNQRAVRQDDELVCEARVRIVCLAAETFRPTAIPDFLLQQLNNDL</sequence>
<dbReference type="NCBIfam" id="TIGR02799">
    <property type="entry name" value="thio_ybgC"/>
    <property type="match status" value="1"/>
</dbReference>
<protein>
    <submittedName>
        <fullName evidence="3">Esterase/thioesterase</fullName>
    </submittedName>
</protein>
<proteinExistence type="inferred from homology"/>
<evidence type="ECO:0000256" key="2">
    <source>
        <dbReference type="ARBA" id="ARBA00022801"/>
    </source>
</evidence>
<reference evidence="3 4" key="1">
    <citation type="submission" date="2023-03" db="EMBL/GenBank/DDBJ databases">
        <authorList>
            <person name="Pearce D."/>
        </authorList>
    </citation>
    <scope>NUCLEOTIDE SEQUENCE [LARGE SCALE GENOMIC DNA]</scope>
    <source>
        <strain evidence="3">Msz</strain>
    </source>
</reference>
<accession>A0ABN8XAP5</accession>
<dbReference type="Gene3D" id="3.10.129.10">
    <property type="entry name" value="Hotdog Thioesterase"/>
    <property type="match status" value="1"/>
</dbReference>
<dbReference type="InterPro" id="IPR050563">
    <property type="entry name" value="4-hydroxybenzoyl-CoA_TE"/>
</dbReference>
<dbReference type="InterPro" id="IPR029069">
    <property type="entry name" value="HotDog_dom_sf"/>
</dbReference>
<dbReference type="EMBL" id="OX458333">
    <property type="protein sequence ID" value="CAI8977220.1"/>
    <property type="molecule type" value="Genomic_DNA"/>
</dbReference>
<evidence type="ECO:0000256" key="1">
    <source>
        <dbReference type="ARBA" id="ARBA00005953"/>
    </source>
</evidence>
<dbReference type="PANTHER" id="PTHR31793:SF37">
    <property type="entry name" value="ACYL-COA THIOESTER HYDROLASE YBGC"/>
    <property type="match status" value="1"/>
</dbReference>
<dbReference type="InterPro" id="IPR008272">
    <property type="entry name" value="HB-CoA_thioesterase_AS"/>
</dbReference>
<gene>
    <name evidence="3" type="primary">ybgC</name>
    <name evidence="3" type="ORF">MSZNOR_5030</name>
</gene>